<dbReference type="AlphaFoldDB" id="A0A4P9YJL3"/>
<feature type="non-terminal residue" evidence="1">
    <location>
        <position position="1"/>
    </location>
</feature>
<dbReference type="GO" id="GO:0006886">
    <property type="term" value="P:intracellular protein transport"/>
    <property type="evidence" value="ECO:0007669"/>
    <property type="project" value="TreeGrafter"/>
</dbReference>
<accession>A0A4P9YJL3</accession>
<dbReference type="InterPro" id="IPR005378">
    <property type="entry name" value="Vps35"/>
</dbReference>
<reference evidence="2" key="1">
    <citation type="journal article" date="2018" name="Nat. Microbiol.">
        <title>Leveraging single-cell genomics to expand the fungal tree of life.</title>
        <authorList>
            <person name="Ahrendt S.R."/>
            <person name="Quandt C.A."/>
            <person name="Ciobanu D."/>
            <person name="Clum A."/>
            <person name="Salamov A."/>
            <person name="Andreopoulos B."/>
            <person name="Cheng J.F."/>
            <person name="Woyke T."/>
            <person name="Pelin A."/>
            <person name="Henrissat B."/>
            <person name="Reynolds N.K."/>
            <person name="Benny G.L."/>
            <person name="Smith M.E."/>
            <person name="James T.Y."/>
            <person name="Grigoriev I.V."/>
        </authorList>
    </citation>
    <scope>NUCLEOTIDE SEQUENCE [LARGE SCALE GENOMIC DNA]</scope>
    <source>
        <strain evidence="2">CSF55</strain>
    </source>
</reference>
<dbReference type="EMBL" id="ML005253">
    <property type="protein sequence ID" value="RKP19292.1"/>
    <property type="molecule type" value="Genomic_DNA"/>
</dbReference>
<gene>
    <name evidence="1" type="ORF">ROZALSC1DRAFT_14162</name>
</gene>
<dbReference type="GO" id="GO:0030906">
    <property type="term" value="C:retromer, cargo-selective complex"/>
    <property type="evidence" value="ECO:0007669"/>
    <property type="project" value="InterPro"/>
</dbReference>
<proteinExistence type="predicted"/>
<sequence length="298" mass="34919">SVNRLMDALKHCADMLFEMRATMLGPKQYYELYMIVFDELQILVRYLKENVQNNPKFGDLYELVQYAGNIVPRLYLMITVGSVYVDLELAPKKAIIEDMLDMCRGVQNPIRGLFLRHYFGFMIKETLSKGESAEMIEFSTRILIENFIEMNKLWVRMQYQGSTREKEKRENERKALKTLVGSVLMRLSQIEGLTKEVYLNNVLNPVLEQIVECNDVIAQEYLIDVVIQAFSEEWHLFTLRNLLDGMSKLRMEVNFRNMMIALVNRFIQAEKDGLNKNNLEEFLQAVISLIEVKVIFNK</sequence>
<organism evidence="1 2">
    <name type="scientific">Rozella allomycis (strain CSF55)</name>
    <dbReference type="NCBI Taxonomy" id="988480"/>
    <lineage>
        <taxon>Eukaryota</taxon>
        <taxon>Fungi</taxon>
        <taxon>Fungi incertae sedis</taxon>
        <taxon>Cryptomycota</taxon>
        <taxon>Cryptomycota incertae sedis</taxon>
        <taxon>Rozella</taxon>
    </lineage>
</organism>
<name>A0A4P9YJL3_ROZAC</name>
<dbReference type="GO" id="GO:0005770">
    <property type="term" value="C:late endosome"/>
    <property type="evidence" value="ECO:0007669"/>
    <property type="project" value="TreeGrafter"/>
</dbReference>
<dbReference type="PANTHER" id="PTHR11099:SF0">
    <property type="entry name" value="VACUOLAR PROTEIN SORTING-ASSOCIATED PROTEIN 35"/>
    <property type="match status" value="1"/>
</dbReference>
<dbReference type="Pfam" id="PF03635">
    <property type="entry name" value="Vps35"/>
    <property type="match status" value="1"/>
</dbReference>
<protein>
    <submittedName>
        <fullName evidence="1">Putative vacuolar protein sorting 35</fullName>
    </submittedName>
</protein>
<dbReference type="Proteomes" id="UP000281549">
    <property type="component" value="Unassembled WGS sequence"/>
</dbReference>
<evidence type="ECO:0000313" key="2">
    <source>
        <dbReference type="Proteomes" id="UP000281549"/>
    </source>
</evidence>
<dbReference type="PANTHER" id="PTHR11099">
    <property type="entry name" value="VACUOLAR SORTING PROTEIN 35"/>
    <property type="match status" value="1"/>
</dbReference>
<evidence type="ECO:0000313" key="1">
    <source>
        <dbReference type="EMBL" id="RKP19292.1"/>
    </source>
</evidence>
<dbReference type="GO" id="GO:0005829">
    <property type="term" value="C:cytosol"/>
    <property type="evidence" value="ECO:0007669"/>
    <property type="project" value="GOC"/>
</dbReference>
<dbReference type="GO" id="GO:0042147">
    <property type="term" value="P:retrograde transport, endosome to Golgi"/>
    <property type="evidence" value="ECO:0007669"/>
    <property type="project" value="InterPro"/>
</dbReference>